<dbReference type="Proteomes" id="UP000682733">
    <property type="component" value="Unassembled WGS sequence"/>
</dbReference>
<feature type="region of interest" description="Disordered" evidence="1">
    <location>
        <begin position="1"/>
        <end position="41"/>
    </location>
</feature>
<dbReference type="AlphaFoldDB" id="A0A815YTG9"/>
<dbReference type="Proteomes" id="UP000677228">
    <property type="component" value="Unassembled WGS sequence"/>
</dbReference>
<dbReference type="EMBL" id="CAJOBC010096194">
    <property type="protein sequence ID" value="CAF4438348.1"/>
    <property type="molecule type" value="Genomic_DNA"/>
</dbReference>
<feature type="region of interest" description="Disordered" evidence="1">
    <location>
        <begin position="154"/>
        <end position="183"/>
    </location>
</feature>
<organism evidence="3 6">
    <name type="scientific">Didymodactylos carnosus</name>
    <dbReference type="NCBI Taxonomy" id="1234261"/>
    <lineage>
        <taxon>Eukaryota</taxon>
        <taxon>Metazoa</taxon>
        <taxon>Spiralia</taxon>
        <taxon>Gnathifera</taxon>
        <taxon>Rotifera</taxon>
        <taxon>Eurotatoria</taxon>
        <taxon>Bdelloidea</taxon>
        <taxon>Philodinida</taxon>
        <taxon>Philodinidae</taxon>
        <taxon>Didymodactylos</taxon>
    </lineage>
</organism>
<accession>A0A815YTG9</accession>
<reference evidence="3" key="1">
    <citation type="submission" date="2021-02" db="EMBL/GenBank/DDBJ databases">
        <authorList>
            <person name="Nowell W R."/>
        </authorList>
    </citation>
    <scope>NUCLEOTIDE SEQUENCE</scope>
</reference>
<evidence type="ECO:0000313" key="4">
    <source>
        <dbReference type="EMBL" id="CAF4242380.1"/>
    </source>
</evidence>
<sequence length="183" mass="21414">MGNSNQTGDSATLTEPSVQSTARDISSARQLRRTSSTAHAHKHLYRIHPEHVEDSSKLTVTTCQPSSVEKDSCIQLPPDNQRRSKRAFSFSEKRIKASWLDQNSATHEQQSVKTHREKRHHQWFRHHDQPDYYSIYYQLNDKPFAIRRRESIKNEQGNQEKKKHPMIAFAEQDTTSKRDQIYV</sequence>
<dbReference type="EMBL" id="CAJOBA010051217">
    <property type="protein sequence ID" value="CAF4242380.1"/>
    <property type="molecule type" value="Genomic_DNA"/>
</dbReference>
<keyword evidence="6" id="KW-1185">Reference proteome</keyword>
<dbReference type="Proteomes" id="UP000681722">
    <property type="component" value="Unassembled WGS sequence"/>
</dbReference>
<gene>
    <name evidence="3" type="ORF">GPM918_LOCUS40596</name>
    <name evidence="2" type="ORF">OVA965_LOCUS34671</name>
    <name evidence="5" type="ORF">SRO942_LOCUS41556</name>
    <name evidence="4" type="ORF">TMI583_LOCUS35606</name>
</gene>
<name>A0A815YTG9_9BILA</name>
<protein>
    <submittedName>
        <fullName evidence="3">Uncharacterized protein</fullName>
    </submittedName>
</protein>
<evidence type="ECO:0000313" key="5">
    <source>
        <dbReference type="EMBL" id="CAF4438348.1"/>
    </source>
</evidence>
<evidence type="ECO:0000313" key="3">
    <source>
        <dbReference type="EMBL" id="CAF1574028.1"/>
    </source>
</evidence>
<evidence type="ECO:0000313" key="2">
    <source>
        <dbReference type="EMBL" id="CAF1447066.1"/>
    </source>
</evidence>
<dbReference type="EMBL" id="CAJNOK010029388">
    <property type="protein sequence ID" value="CAF1447066.1"/>
    <property type="molecule type" value="Genomic_DNA"/>
</dbReference>
<feature type="compositionally biased region" description="Polar residues" evidence="1">
    <location>
        <begin position="1"/>
        <end position="38"/>
    </location>
</feature>
<feature type="region of interest" description="Disordered" evidence="1">
    <location>
        <begin position="67"/>
        <end position="87"/>
    </location>
</feature>
<evidence type="ECO:0000313" key="6">
    <source>
        <dbReference type="Proteomes" id="UP000663829"/>
    </source>
</evidence>
<evidence type="ECO:0000256" key="1">
    <source>
        <dbReference type="SAM" id="MobiDB-lite"/>
    </source>
</evidence>
<dbReference type="EMBL" id="CAJNOQ010030334">
    <property type="protein sequence ID" value="CAF1574028.1"/>
    <property type="molecule type" value="Genomic_DNA"/>
</dbReference>
<comment type="caution">
    <text evidence="3">The sequence shown here is derived from an EMBL/GenBank/DDBJ whole genome shotgun (WGS) entry which is preliminary data.</text>
</comment>
<dbReference type="Proteomes" id="UP000663829">
    <property type="component" value="Unassembled WGS sequence"/>
</dbReference>
<proteinExistence type="predicted"/>
<feature type="compositionally biased region" description="Basic and acidic residues" evidence="1">
    <location>
        <begin position="174"/>
        <end position="183"/>
    </location>
</feature>